<dbReference type="AlphaFoldDB" id="A0A061JHZ0"/>
<feature type="transmembrane region" description="Helical" evidence="1">
    <location>
        <begin position="36"/>
        <end position="61"/>
    </location>
</feature>
<name>A0A061JHZ0_9PROT</name>
<keyword evidence="1" id="KW-0472">Membrane</keyword>
<reference evidence="2 3" key="1">
    <citation type="journal article" date="2013" name="Genome Announc.">
        <title>Draft Genome Sequence of Holospora undulata Strain HU1, a Micronucleus-Specific Symbiont of the Ciliate Paramecium caudatum.</title>
        <authorList>
            <person name="Dohra H."/>
            <person name="Suzuki H."/>
            <person name="Suzuki T."/>
            <person name="Tanaka K."/>
            <person name="Fujishima M."/>
        </authorList>
    </citation>
    <scope>NUCLEOTIDE SEQUENCE [LARGE SCALE GENOMIC DNA]</scope>
    <source>
        <strain evidence="2 3">HU1</strain>
    </source>
</reference>
<accession>A0A061JHZ0</accession>
<evidence type="ECO:0000313" key="3">
    <source>
        <dbReference type="Proteomes" id="UP000026922"/>
    </source>
</evidence>
<evidence type="ECO:0000313" key="2">
    <source>
        <dbReference type="EMBL" id="ETZ04574.1"/>
    </source>
</evidence>
<keyword evidence="1" id="KW-1133">Transmembrane helix</keyword>
<comment type="caution">
    <text evidence="2">The sequence shown here is derived from an EMBL/GenBank/DDBJ whole genome shotgun (WGS) entry which is preliminary data.</text>
</comment>
<gene>
    <name evidence="2" type="ORF">K737_301016</name>
</gene>
<proteinExistence type="predicted"/>
<evidence type="ECO:0000256" key="1">
    <source>
        <dbReference type="SAM" id="Phobius"/>
    </source>
</evidence>
<organism evidence="2 3">
    <name type="scientific">Holospora undulata HU1</name>
    <dbReference type="NCBI Taxonomy" id="1321371"/>
    <lineage>
        <taxon>Bacteria</taxon>
        <taxon>Pseudomonadati</taxon>
        <taxon>Pseudomonadota</taxon>
        <taxon>Alphaproteobacteria</taxon>
        <taxon>Holosporales</taxon>
        <taxon>Holosporaceae</taxon>
        <taxon>Holospora</taxon>
    </lineage>
</organism>
<keyword evidence="3" id="KW-1185">Reference proteome</keyword>
<keyword evidence="1" id="KW-0812">Transmembrane</keyword>
<protein>
    <submittedName>
        <fullName evidence="2">Uncharacterized protein</fullName>
    </submittedName>
</protein>
<dbReference type="EMBL" id="ARPM03000173">
    <property type="protein sequence ID" value="ETZ04574.1"/>
    <property type="molecule type" value="Genomic_DNA"/>
</dbReference>
<sequence>MMYIFIKSRYLIENFLLNSRNTSPLLYAMIKTSVNFLGVICLASMFLWLNLGHSLIFFYVFNLLIT</sequence>
<dbReference type="Proteomes" id="UP000026922">
    <property type="component" value="Unassembled WGS sequence"/>
</dbReference>